<gene>
    <name evidence="1" type="ORF">FHR80_002687</name>
</gene>
<dbReference type="AlphaFoldDB" id="A0A7W4UGJ7"/>
<feature type="non-terminal residue" evidence="1">
    <location>
        <position position="1"/>
    </location>
</feature>
<comment type="caution">
    <text evidence="1">The sequence shown here is derived from an EMBL/GenBank/DDBJ whole genome shotgun (WGS) entry which is preliminary data.</text>
</comment>
<reference evidence="1 2" key="2">
    <citation type="submission" date="2020-08" db="EMBL/GenBank/DDBJ databases">
        <authorList>
            <person name="Partida-Martinez L."/>
            <person name="Huntemann M."/>
            <person name="Clum A."/>
            <person name="Wang J."/>
            <person name="Palaniappan K."/>
            <person name="Ritter S."/>
            <person name="Chen I.-M."/>
            <person name="Stamatis D."/>
            <person name="Reddy T."/>
            <person name="O'Malley R."/>
            <person name="Daum C."/>
            <person name="Shapiro N."/>
            <person name="Ivanova N."/>
            <person name="Kyrpides N."/>
            <person name="Woyke T."/>
        </authorList>
    </citation>
    <scope>NUCLEOTIDE SEQUENCE [LARGE SCALE GENOMIC DNA]</scope>
    <source>
        <strain evidence="1 2">RAS26</strain>
    </source>
</reference>
<name>A0A7W4UGJ7_9CELL</name>
<evidence type="ECO:0000313" key="1">
    <source>
        <dbReference type="EMBL" id="MBB2923762.1"/>
    </source>
</evidence>
<organism evidence="1 2">
    <name type="scientific">Cellulomonas cellasea</name>
    <dbReference type="NCBI Taxonomy" id="43670"/>
    <lineage>
        <taxon>Bacteria</taxon>
        <taxon>Bacillati</taxon>
        <taxon>Actinomycetota</taxon>
        <taxon>Actinomycetes</taxon>
        <taxon>Micrococcales</taxon>
        <taxon>Cellulomonadaceae</taxon>
        <taxon>Cellulomonas</taxon>
    </lineage>
</organism>
<dbReference type="EMBL" id="JACHVX010000003">
    <property type="protein sequence ID" value="MBB2923762.1"/>
    <property type="molecule type" value="Genomic_DNA"/>
</dbReference>
<dbReference type="Proteomes" id="UP000518206">
    <property type="component" value="Unassembled WGS sequence"/>
</dbReference>
<accession>A0A7W4UGJ7</accession>
<evidence type="ECO:0000313" key="2">
    <source>
        <dbReference type="Proteomes" id="UP000518206"/>
    </source>
</evidence>
<sequence length="25" mass="2894">WLEHYNTERHHHAVGAAPITRLSPT</sequence>
<proteinExistence type="predicted"/>
<protein>
    <submittedName>
        <fullName evidence="1">Uncharacterized protein</fullName>
    </submittedName>
</protein>
<reference evidence="1 2" key="1">
    <citation type="submission" date="2020-08" db="EMBL/GenBank/DDBJ databases">
        <title>The Agave Microbiome: Exploring the role of microbial communities in plant adaptations to desert environments.</title>
        <authorList>
            <person name="Partida-Martinez L.P."/>
        </authorList>
    </citation>
    <scope>NUCLEOTIDE SEQUENCE [LARGE SCALE GENOMIC DNA]</scope>
    <source>
        <strain evidence="1 2">RAS26</strain>
    </source>
</reference>